<dbReference type="InterPro" id="IPR017900">
    <property type="entry name" value="4Fe4S_Fe_S_CS"/>
</dbReference>
<comment type="caution">
    <text evidence="2">The sequence shown here is derived from an EMBL/GenBank/DDBJ whole genome shotgun (WGS) entry which is preliminary data.</text>
</comment>
<sequence>MPTLCSHKECTGCATCFAVCPQHAISMEKDIYGFLYPKIDHNKCIECNLCEKKCPLLHKQEYKIPEKIIACYWKDEKKRIESTSGGIGTLLAQEFIKNNGIIYGCAFTPPFNICHIRCTTIENILRLRGSKYVQSEIHETYTKINEDLKTQKNVLFIGTPCQIAGIKARFPKHPNLFTVELICHGVPSCKFLKESIPSNILKKRIKQINFRSNSQYKFSLIEDNQILPSYQRPLSNDLYMKAFFNGITYRPSCLSCHFARKERNADMTIGDFWGLKSTKITDINKGVSLVLINTNAGKTLFNLCSDSLYSEERPYKEALDANEPLNHPIKKSIRYNVFRTLYPHFGYKYSLFFALPDKILAMKIKYYLKHNK</sequence>
<reference evidence="2 3" key="1">
    <citation type="submission" date="2019-10" db="EMBL/GenBank/DDBJ databases">
        <title>Genome Sequence and Assembly of iSURF_14.</title>
        <authorList>
            <person name="Wucher B.R."/>
            <person name="Ruoff K.L."/>
            <person name="Price C.E."/>
            <person name="Valls R.R."/>
            <person name="O'Toole G.A."/>
        </authorList>
    </citation>
    <scope>NUCLEOTIDE SEQUENCE [LARGE SCALE GENOMIC DNA]</scope>
    <source>
        <strain evidence="2 3">ANK132K_3B</strain>
    </source>
</reference>
<dbReference type="Proteomes" id="UP000462885">
    <property type="component" value="Unassembled WGS sequence"/>
</dbReference>
<dbReference type="Pfam" id="PF04432">
    <property type="entry name" value="FrhB_FdhB_C"/>
    <property type="match status" value="1"/>
</dbReference>
<dbReference type="RefSeq" id="WP_080704542.1">
    <property type="nucleotide sequence ID" value="NZ_AP025232.1"/>
</dbReference>
<dbReference type="Pfam" id="PF12838">
    <property type="entry name" value="Fer4_7"/>
    <property type="match status" value="1"/>
</dbReference>
<evidence type="ECO:0000259" key="1">
    <source>
        <dbReference type="PROSITE" id="PS51379"/>
    </source>
</evidence>
<dbReference type="InterPro" id="IPR007525">
    <property type="entry name" value="FrhB_FdhB_C"/>
</dbReference>
<accession>A0A397WM96</accession>
<dbReference type="InterPro" id="IPR017896">
    <property type="entry name" value="4Fe4S_Fe-S-bd"/>
</dbReference>
<dbReference type="SUPFAM" id="SSF54862">
    <property type="entry name" value="4Fe-4S ferredoxins"/>
    <property type="match status" value="1"/>
</dbReference>
<dbReference type="PANTHER" id="PTHR43193">
    <property type="match status" value="1"/>
</dbReference>
<dbReference type="Gene3D" id="3.30.70.20">
    <property type="match status" value="1"/>
</dbReference>
<dbReference type="AlphaFoldDB" id="A0A397WM96"/>
<evidence type="ECO:0000313" key="2">
    <source>
        <dbReference type="EMBL" id="KAB5441983.1"/>
    </source>
</evidence>
<gene>
    <name evidence="2" type="ORF">F9Z94_00880</name>
</gene>
<organism evidence="2 3">
    <name type="scientific">Phocaeicola vulgatus</name>
    <name type="common">Bacteroides vulgatus</name>
    <dbReference type="NCBI Taxonomy" id="821"/>
    <lineage>
        <taxon>Bacteria</taxon>
        <taxon>Pseudomonadati</taxon>
        <taxon>Bacteroidota</taxon>
        <taxon>Bacteroidia</taxon>
        <taxon>Bacteroidales</taxon>
        <taxon>Bacteroidaceae</taxon>
        <taxon>Phocaeicola</taxon>
    </lineage>
</organism>
<feature type="domain" description="4Fe-4S ferredoxin-type" evidence="1">
    <location>
        <begin position="35"/>
        <end position="67"/>
    </location>
</feature>
<proteinExistence type="predicted"/>
<name>A0A397WM96_PHOVU</name>
<evidence type="ECO:0000313" key="3">
    <source>
        <dbReference type="Proteomes" id="UP000462885"/>
    </source>
</evidence>
<feature type="domain" description="4Fe-4S ferredoxin-type" evidence="1">
    <location>
        <begin position="1"/>
        <end position="30"/>
    </location>
</feature>
<dbReference type="PANTHER" id="PTHR43193:SF2">
    <property type="entry name" value="POLYFERREDOXIN PROTEIN FWDF"/>
    <property type="match status" value="1"/>
</dbReference>
<dbReference type="PROSITE" id="PS51379">
    <property type="entry name" value="4FE4S_FER_2"/>
    <property type="match status" value="2"/>
</dbReference>
<dbReference type="EMBL" id="WCIF01000001">
    <property type="protein sequence ID" value="KAB5441983.1"/>
    <property type="molecule type" value="Genomic_DNA"/>
</dbReference>
<dbReference type="PROSITE" id="PS00198">
    <property type="entry name" value="4FE4S_FER_1"/>
    <property type="match status" value="2"/>
</dbReference>
<dbReference type="InterPro" id="IPR052977">
    <property type="entry name" value="Polyferredoxin-like_ET"/>
</dbReference>
<protein>
    <submittedName>
        <fullName evidence="2">4Fe-4S dicluster domain-containing protein</fullName>
    </submittedName>
</protein>